<evidence type="ECO:0000256" key="1">
    <source>
        <dbReference type="SAM" id="MobiDB-lite"/>
    </source>
</evidence>
<organism evidence="2 3">
    <name type="scientific">Stentor coeruleus</name>
    <dbReference type="NCBI Taxonomy" id="5963"/>
    <lineage>
        <taxon>Eukaryota</taxon>
        <taxon>Sar</taxon>
        <taxon>Alveolata</taxon>
        <taxon>Ciliophora</taxon>
        <taxon>Postciliodesmatophora</taxon>
        <taxon>Heterotrichea</taxon>
        <taxon>Heterotrichida</taxon>
        <taxon>Stentoridae</taxon>
        <taxon>Stentor</taxon>
    </lineage>
</organism>
<name>A0A1R2CRK5_9CILI</name>
<sequence length="439" mass="50991">MDLAYIEYLHTSGIDPAPYVEMQAHYLRFLATRFAKPNKNLVSKSKHLYTKKESLIPKDVPQCKLKTKNPININSKSQNFNEVLKSNDLISYSSKPLKHLPEKQDYQISEEKAPWKLIETNHSKSGSLNITSPTNKNIPKNLKEYKTFDRESCRKILENKEKIKSTSEKCIKNNAKNKSPTTSERFLRKGQGTLCCKPGFYITPTKTERFDSKLLKKSRSEENINDDFKSSLRLSTNTQEASPKNSKDNARYAKMLKEIREKIKKIDKETEEFYKMRKRELKSLEKWKKEEMNKVVEEKEKTLKKIREKQGAIKEMTKLNIEIQDLKQIISQKNKEYTDTMQNLQMIASCLKKNNSSLERQISSSPKLRKSGNSPLRKSGIPLRSQKSPCRTTENSPDPRCSSLQNIFKIPKLKHNQLHLQNLNKTPQIHNKSKSHAKS</sequence>
<comment type="caution">
    <text evidence="2">The sequence shown here is derived from an EMBL/GenBank/DDBJ whole genome shotgun (WGS) entry which is preliminary data.</text>
</comment>
<dbReference type="EMBL" id="MPUH01000077">
    <property type="protein sequence ID" value="OMJ91627.1"/>
    <property type="molecule type" value="Genomic_DNA"/>
</dbReference>
<proteinExistence type="predicted"/>
<evidence type="ECO:0000313" key="3">
    <source>
        <dbReference type="Proteomes" id="UP000187209"/>
    </source>
</evidence>
<feature type="compositionally biased region" description="Polar residues" evidence="1">
    <location>
        <begin position="232"/>
        <end position="244"/>
    </location>
</feature>
<feature type="compositionally biased region" description="Polar residues" evidence="1">
    <location>
        <begin position="357"/>
        <end position="376"/>
    </location>
</feature>
<reference evidence="2 3" key="1">
    <citation type="submission" date="2016-11" db="EMBL/GenBank/DDBJ databases">
        <title>The macronuclear genome of Stentor coeruleus: a giant cell with tiny introns.</title>
        <authorList>
            <person name="Slabodnick M."/>
            <person name="Ruby J.G."/>
            <person name="Reiff S.B."/>
            <person name="Swart E.C."/>
            <person name="Gosai S."/>
            <person name="Prabakaran S."/>
            <person name="Witkowska E."/>
            <person name="Larue G.E."/>
            <person name="Fisher S."/>
            <person name="Freeman R.M."/>
            <person name="Gunawardena J."/>
            <person name="Chu W."/>
            <person name="Stover N.A."/>
            <person name="Gregory B.D."/>
            <person name="Nowacki M."/>
            <person name="Derisi J."/>
            <person name="Roy S.W."/>
            <person name="Marshall W.F."/>
            <person name="Sood P."/>
        </authorList>
    </citation>
    <scope>NUCLEOTIDE SEQUENCE [LARGE SCALE GENOMIC DNA]</scope>
    <source>
        <strain evidence="2">WM001</strain>
    </source>
</reference>
<feature type="region of interest" description="Disordered" evidence="1">
    <location>
        <begin position="228"/>
        <end position="247"/>
    </location>
</feature>
<dbReference type="Proteomes" id="UP000187209">
    <property type="component" value="Unassembled WGS sequence"/>
</dbReference>
<evidence type="ECO:0000313" key="2">
    <source>
        <dbReference type="EMBL" id="OMJ91627.1"/>
    </source>
</evidence>
<feature type="region of interest" description="Disordered" evidence="1">
    <location>
        <begin position="357"/>
        <end position="402"/>
    </location>
</feature>
<gene>
    <name evidence="2" type="ORF">SteCoe_5775</name>
</gene>
<protein>
    <submittedName>
        <fullName evidence="2">Uncharacterized protein</fullName>
    </submittedName>
</protein>
<accession>A0A1R2CRK5</accession>
<keyword evidence="3" id="KW-1185">Reference proteome</keyword>
<dbReference type="AlphaFoldDB" id="A0A1R2CRK5"/>
<feature type="compositionally biased region" description="Polar residues" evidence="1">
    <location>
        <begin position="385"/>
        <end position="402"/>
    </location>
</feature>